<feature type="compositionally biased region" description="Gly residues" evidence="3">
    <location>
        <begin position="556"/>
        <end position="569"/>
    </location>
</feature>
<evidence type="ECO:0000313" key="5">
    <source>
        <dbReference type="EMBL" id="CAD8707176.1"/>
    </source>
</evidence>
<dbReference type="AlphaFoldDB" id="A0A7S0X846"/>
<dbReference type="GO" id="GO:0003677">
    <property type="term" value="F:DNA binding"/>
    <property type="evidence" value="ECO:0007669"/>
    <property type="project" value="InterPro"/>
</dbReference>
<keyword evidence="1" id="KW-0479">Metal-binding</keyword>
<feature type="region of interest" description="Disordered" evidence="3">
    <location>
        <begin position="76"/>
        <end position="100"/>
    </location>
</feature>
<keyword evidence="2" id="KW-0862">Zinc</keyword>
<evidence type="ECO:0000256" key="1">
    <source>
        <dbReference type="ARBA" id="ARBA00022771"/>
    </source>
</evidence>
<feature type="region of interest" description="Disordered" evidence="3">
    <location>
        <begin position="309"/>
        <end position="408"/>
    </location>
</feature>
<dbReference type="PANTHER" id="PTHR46694">
    <property type="entry name" value="AT-RICH INTERACTIVE DOMAIN-CONTAINING PROTEIN 4"/>
    <property type="match status" value="1"/>
</dbReference>
<dbReference type="CDD" id="cd16100">
    <property type="entry name" value="ARID"/>
    <property type="match status" value="1"/>
</dbReference>
<dbReference type="PANTHER" id="PTHR46694:SF1">
    <property type="entry name" value="AT-RICH INTERACTIVE DOMAIN-CONTAINING PROTEIN 4"/>
    <property type="match status" value="1"/>
</dbReference>
<feature type="compositionally biased region" description="Polar residues" evidence="3">
    <location>
        <begin position="611"/>
        <end position="631"/>
    </location>
</feature>
<dbReference type="InterPro" id="IPR001606">
    <property type="entry name" value="ARID_dom"/>
</dbReference>
<feature type="compositionally biased region" description="Polar residues" evidence="3">
    <location>
        <begin position="542"/>
        <end position="551"/>
    </location>
</feature>
<feature type="domain" description="ARID" evidence="4">
    <location>
        <begin position="106"/>
        <end position="211"/>
    </location>
</feature>
<protein>
    <recommendedName>
        <fullName evidence="4">ARID domain-containing protein</fullName>
    </recommendedName>
</protein>
<feature type="compositionally biased region" description="Basic residues" evidence="3">
    <location>
        <begin position="316"/>
        <end position="328"/>
    </location>
</feature>
<dbReference type="GO" id="GO:0008270">
    <property type="term" value="F:zinc ion binding"/>
    <property type="evidence" value="ECO:0007669"/>
    <property type="project" value="UniProtKB-KW"/>
</dbReference>
<sequence length="886" mass="92256">MINTAIRVTTPHPTPVTGLALQPVKSEPAEHGPIAALLARQVPPPAVTPRAVAKLGGAGMNTPAGSKQEVLNMPSHLDIAGGDETPPSQASGDDSRSNLSPERQACDLERAFMVAFRASHVANGVDFDKLTSTLNRRLYRTKKPFDMFGLYCAVTSRGGFVARPVARRHLSMVEIFREMTNHYKDHTYTDIGTLLLNTYEKFFLQYEQAHPEDIAVSACSVCGETGADAAAGTWAECEECRARTHVACTKDGSATAIRLKGGKVRFLCDTCCRGRKAAGAVAKSARASMTTAAALDGGVAPASALADGSGADLSPLHHKKTAARRKQSKHDAIVATTATTYTDTTDNTDDHRDGVARQSALASVKSQGGSKKRARNGDSPNPGPGPRSRLQGSPSSGAYAPRKSESGLGPNATLWYDVELLVAEAAAAMAVQETVGDQLSTHAAAEVAGAAEFTTAKQSSLQQRWPSFDSSRTGSVPLAQDVIGGGGGKVRPTKQSSLNARWPSFTSSQTQPYAQDTNAGECRGGGGGAPHKRSSLQERYPSFTSSQTQPYAQGANEGGRGGGGGGGGAATKQSALQQRWPSFTSSQTQPNSQNANGGGHGRGFERRETNVVKQSSLQQRRPSFMSSQTHPYQAPMMMMPQPQLQPDWDYHLHVSSSTQDMNMLCGGEDVIVSPGGCAAETGPANKGAGAYNHASMRRIGSEGFLGCSGGESQSGSPADLAAVIDGCGFMMSAPGWFFPSSTGDACGGAVAHNDHRTTPCVDAAGSGDADANADDGTSYGFDADASNSLKDPRSSSGSLGSFVGVPFWTSIFDSAQQCGHIGHAVAPSSAPAATTAAADIAAWLASTAMHYGQAVNADDGCCQNSDLADVFGMGSVLATEFIINDY</sequence>
<feature type="compositionally biased region" description="Polar residues" evidence="3">
    <location>
        <begin position="571"/>
        <end position="595"/>
    </location>
</feature>
<evidence type="ECO:0000259" key="4">
    <source>
        <dbReference type="PROSITE" id="PS51011"/>
    </source>
</evidence>
<dbReference type="SUPFAM" id="SSF46774">
    <property type="entry name" value="ARID-like"/>
    <property type="match status" value="1"/>
</dbReference>
<dbReference type="SUPFAM" id="SSF57903">
    <property type="entry name" value="FYVE/PHD zinc finger"/>
    <property type="match status" value="1"/>
</dbReference>
<name>A0A7S0X846_9CHLO</name>
<dbReference type="InterPro" id="IPR011011">
    <property type="entry name" value="Znf_FYVE_PHD"/>
</dbReference>
<proteinExistence type="predicted"/>
<feature type="compositionally biased region" description="Polar residues" evidence="3">
    <location>
        <begin position="86"/>
        <end position="100"/>
    </location>
</feature>
<dbReference type="Gene3D" id="1.10.150.60">
    <property type="entry name" value="ARID DNA-binding domain"/>
    <property type="match status" value="1"/>
</dbReference>
<feature type="compositionally biased region" description="Polar residues" evidence="3">
    <location>
        <begin position="493"/>
        <end position="518"/>
    </location>
</feature>
<evidence type="ECO:0000256" key="2">
    <source>
        <dbReference type="ARBA" id="ARBA00022833"/>
    </source>
</evidence>
<dbReference type="PROSITE" id="PS51011">
    <property type="entry name" value="ARID"/>
    <property type="match status" value="1"/>
</dbReference>
<gene>
    <name evidence="5" type="ORF">MANT1106_LOCUS9859</name>
</gene>
<feature type="compositionally biased region" description="Polar residues" evidence="3">
    <location>
        <begin position="360"/>
        <end position="369"/>
    </location>
</feature>
<feature type="region of interest" description="Disordered" evidence="3">
    <location>
        <begin position="466"/>
        <end position="633"/>
    </location>
</feature>
<evidence type="ECO:0000256" key="3">
    <source>
        <dbReference type="SAM" id="MobiDB-lite"/>
    </source>
</evidence>
<accession>A0A7S0X846</accession>
<keyword evidence="1" id="KW-0863">Zinc-finger</keyword>
<organism evidence="5">
    <name type="scientific">Mantoniella antarctica</name>
    <dbReference type="NCBI Taxonomy" id="81844"/>
    <lineage>
        <taxon>Eukaryota</taxon>
        <taxon>Viridiplantae</taxon>
        <taxon>Chlorophyta</taxon>
        <taxon>Mamiellophyceae</taxon>
        <taxon>Mamiellales</taxon>
        <taxon>Mamiellaceae</taxon>
        <taxon>Mantoniella</taxon>
    </lineage>
</organism>
<dbReference type="EMBL" id="HBFC01016656">
    <property type="protein sequence ID" value="CAD8707176.1"/>
    <property type="molecule type" value="Transcribed_RNA"/>
</dbReference>
<dbReference type="InterPro" id="IPR036431">
    <property type="entry name" value="ARID_dom_sf"/>
</dbReference>
<reference evidence="5" key="1">
    <citation type="submission" date="2021-01" db="EMBL/GenBank/DDBJ databases">
        <authorList>
            <person name="Corre E."/>
            <person name="Pelletier E."/>
            <person name="Niang G."/>
            <person name="Scheremetjew M."/>
            <person name="Finn R."/>
            <person name="Kale V."/>
            <person name="Holt S."/>
            <person name="Cochrane G."/>
            <person name="Meng A."/>
            <person name="Brown T."/>
            <person name="Cohen L."/>
        </authorList>
    </citation>
    <scope>NUCLEOTIDE SEQUENCE</scope>
    <source>
        <strain evidence="5">SL-175</strain>
    </source>
</reference>
<feature type="compositionally biased region" description="Low complexity" evidence="3">
    <location>
        <begin position="336"/>
        <end position="345"/>
    </location>
</feature>
<dbReference type="InterPro" id="IPR042293">
    <property type="entry name" value="ARID4"/>
</dbReference>